<proteinExistence type="predicted"/>
<keyword evidence="2" id="KW-1185">Reference proteome</keyword>
<gene>
    <name evidence="1" type="ORF">HKW67_15360</name>
</gene>
<dbReference type="RefSeq" id="WP_171226228.1">
    <property type="nucleotide sequence ID" value="NZ_CP053085.1"/>
</dbReference>
<dbReference type="Proteomes" id="UP000500938">
    <property type="component" value="Chromosome"/>
</dbReference>
<sequence length="173" mass="19142">MTVDLRIRLKRHADGSASLTCTRRDGSVTWQRLHGPTASVMPVHDLTHYAVESTLGFRRGFYGLLADGWEITDFAKPWPRGPIPDEALVVELIVGFFDAERRQGEAMTAEAFAVQAAQYVASREAVGKTIPAGRWQLSDGELESVRSLRDALLARWAAVPADGDLDLEYRTSN</sequence>
<reference evidence="1 2" key="1">
    <citation type="submission" date="2020-05" db="EMBL/GenBank/DDBJ databases">
        <title>Complete genome sequence of Gemmatimonas greenlandica TET16.</title>
        <authorList>
            <person name="Zeng Y."/>
        </authorList>
    </citation>
    <scope>NUCLEOTIDE SEQUENCE [LARGE SCALE GENOMIC DNA]</scope>
    <source>
        <strain evidence="1 2">TET16</strain>
    </source>
</reference>
<name>A0A6M4ITI7_9BACT</name>
<dbReference type="EMBL" id="CP053085">
    <property type="protein sequence ID" value="QJR36796.1"/>
    <property type="molecule type" value="Genomic_DNA"/>
</dbReference>
<protein>
    <submittedName>
        <fullName evidence="1">Uncharacterized protein</fullName>
    </submittedName>
</protein>
<organism evidence="1 2">
    <name type="scientific">Gemmatimonas groenlandica</name>
    <dbReference type="NCBI Taxonomy" id="2732249"/>
    <lineage>
        <taxon>Bacteria</taxon>
        <taxon>Pseudomonadati</taxon>
        <taxon>Gemmatimonadota</taxon>
        <taxon>Gemmatimonadia</taxon>
        <taxon>Gemmatimonadales</taxon>
        <taxon>Gemmatimonadaceae</taxon>
        <taxon>Gemmatimonas</taxon>
    </lineage>
</organism>
<evidence type="ECO:0000313" key="2">
    <source>
        <dbReference type="Proteomes" id="UP000500938"/>
    </source>
</evidence>
<evidence type="ECO:0000313" key="1">
    <source>
        <dbReference type="EMBL" id="QJR36796.1"/>
    </source>
</evidence>
<accession>A0A6M4ITI7</accession>
<dbReference type="AlphaFoldDB" id="A0A6M4ITI7"/>
<dbReference type="KEGG" id="ggr:HKW67_15360"/>